<accession>A0ABD1AKU6</accession>
<dbReference type="SUPFAM" id="SSF101148">
    <property type="entry name" value="Plant invertase/pectin methylesterase inhibitor"/>
    <property type="match status" value="1"/>
</dbReference>
<proteinExistence type="predicted"/>
<dbReference type="InterPro" id="IPR006501">
    <property type="entry name" value="Pectinesterase_inhib_dom"/>
</dbReference>
<feature type="chain" id="PRO_5044797142" description="Pectinesterase inhibitor domain-containing protein" evidence="1">
    <location>
        <begin position="27"/>
        <end position="175"/>
    </location>
</feature>
<evidence type="ECO:0000259" key="2">
    <source>
        <dbReference type="SMART" id="SM00856"/>
    </source>
</evidence>
<dbReference type="Gene3D" id="1.20.140.40">
    <property type="entry name" value="Invertase/pectin methylesterase inhibitor family protein"/>
    <property type="match status" value="1"/>
</dbReference>
<dbReference type="InterPro" id="IPR035513">
    <property type="entry name" value="Invertase/methylesterase_inhib"/>
</dbReference>
<dbReference type="PANTHER" id="PTHR31890:SF9">
    <property type="entry name" value="PLANT INVERTASE_PECTIN METHYLESTERASE INHIBITOR SUPERFAMILY PROTEIN"/>
    <property type="match status" value="1"/>
</dbReference>
<sequence>MGSFSYCVGVVSLAVLLPFLLVSASATTYINAICKHVTDKAFCVKTLNAYPKAASATTKLQTASATLSLATSYADKSAAFAGTAAKHNPNLMKQFKASQDAFVTISRSLKSAALELKKSPDTANYDAMQCTDSTTMVKNLVGKNSDKASRTVITMTLMMEKLIALAVGATIAVGG</sequence>
<dbReference type="EMBL" id="JBANAX010000482">
    <property type="protein sequence ID" value="KAL1207229.1"/>
    <property type="molecule type" value="Genomic_DNA"/>
</dbReference>
<feature type="signal peptide" evidence="1">
    <location>
        <begin position="1"/>
        <end position="26"/>
    </location>
</feature>
<evidence type="ECO:0000313" key="3">
    <source>
        <dbReference type="EMBL" id="KAL1207229.1"/>
    </source>
</evidence>
<name>A0ABD1AKU6_CARAN</name>
<evidence type="ECO:0000256" key="1">
    <source>
        <dbReference type="SAM" id="SignalP"/>
    </source>
</evidence>
<dbReference type="AlphaFoldDB" id="A0ABD1AKU6"/>
<reference evidence="3 4" key="1">
    <citation type="submission" date="2024-04" db="EMBL/GenBank/DDBJ databases">
        <title>Genome assembly C_amara_ONT_v2.</title>
        <authorList>
            <person name="Yant L."/>
            <person name="Moore C."/>
            <person name="Slenker M."/>
        </authorList>
    </citation>
    <scope>NUCLEOTIDE SEQUENCE [LARGE SCALE GENOMIC DNA]</scope>
    <source>
        <tissue evidence="3">Leaf</tissue>
    </source>
</reference>
<protein>
    <recommendedName>
        <fullName evidence="2">Pectinesterase inhibitor domain-containing protein</fullName>
    </recommendedName>
</protein>
<dbReference type="PANTHER" id="PTHR31890">
    <property type="entry name" value="PLANT INVERTASE/PECTIN METHYLESTERASE INHIBITOR SUPERFAMILY PROTEIN"/>
    <property type="match status" value="1"/>
</dbReference>
<keyword evidence="4" id="KW-1185">Reference proteome</keyword>
<gene>
    <name evidence="3" type="ORF">V5N11_027976</name>
</gene>
<feature type="domain" description="Pectinesterase inhibitor" evidence="2">
    <location>
        <begin position="25"/>
        <end position="169"/>
    </location>
</feature>
<keyword evidence="1" id="KW-0732">Signal</keyword>
<dbReference type="SMART" id="SM00856">
    <property type="entry name" value="PMEI"/>
    <property type="match status" value="1"/>
</dbReference>
<comment type="caution">
    <text evidence="3">The sequence shown here is derived from an EMBL/GenBank/DDBJ whole genome shotgun (WGS) entry which is preliminary data.</text>
</comment>
<dbReference type="Pfam" id="PF04043">
    <property type="entry name" value="PMEI"/>
    <property type="match status" value="1"/>
</dbReference>
<organism evidence="3 4">
    <name type="scientific">Cardamine amara subsp. amara</name>
    <dbReference type="NCBI Taxonomy" id="228776"/>
    <lineage>
        <taxon>Eukaryota</taxon>
        <taxon>Viridiplantae</taxon>
        <taxon>Streptophyta</taxon>
        <taxon>Embryophyta</taxon>
        <taxon>Tracheophyta</taxon>
        <taxon>Spermatophyta</taxon>
        <taxon>Magnoliopsida</taxon>
        <taxon>eudicotyledons</taxon>
        <taxon>Gunneridae</taxon>
        <taxon>Pentapetalae</taxon>
        <taxon>rosids</taxon>
        <taxon>malvids</taxon>
        <taxon>Brassicales</taxon>
        <taxon>Brassicaceae</taxon>
        <taxon>Cardamineae</taxon>
        <taxon>Cardamine</taxon>
    </lineage>
</organism>
<dbReference type="Proteomes" id="UP001558713">
    <property type="component" value="Unassembled WGS sequence"/>
</dbReference>
<evidence type="ECO:0000313" key="4">
    <source>
        <dbReference type="Proteomes" id="UP001558713"/>
    </source>
</evidence>